<feature type="domain" description="Ferritin-like diiron" evidence="7">
    <location>
        <begin position="3"/>
        <end position="149"/>
    </location>
</feature>
<evidence type="ECO:0000313" key="8">
    <source>
        <dbReference type="EMBL" id="MDA3732696.1"/>
    </source>
</evidence>
<keyword evidence="4" id="KW-0249">Electron transport</keyword>
<protein>
    <submittedName>
        <fullName evidence="8">Rubrerythrin family protein</fullName>
    </submittedName>
</protein>
<dbReference type="InterPro" id="IPR003251">
    <property type="entry name" value="Rr_diiron-bd_dom"/>
</dbReference>
<dbReference type="InterPro" id="IPR009078">
    <property type="entry name" value="Ferritin-like_SF"/>
</dbReference>
<keyword evidence="9" id="KW-1185">Reference proteome</keyword>
<feature type="domain" description="Rubredoxin-like" evidence="6">
    <location>
        <begin position="156"/>
        <end position="190"/>
    </location>
</feature>
<sequence length="201" mass="22804">MMELQQSTTKINLMRAFAGESQARNRYIFAALQAHKAQLHVVKALFEYTADQELAHAKVFMDHLKDFAGENITIDGAYPVDPTASMIEILRASAHNEQEEHSNVYPEFARIATEEGFPKVAASFTQIAAIENIHGSRFLKFADWMEQGKLFKEDQEVEWMCLNCGHIHKGFTAPAKCPVCDHPQGYFVRYEMSPYCILGVK</sequence>
<evidence type="ECO:0000256" key="1">
    <source>
        <dbReference type="ARBA" id="ARBA00001965"/>
    </source>
</evidence>
<dbReference type="NCBIfam" id="NF045767">
    <property type="entry name" value="RuberyRbr"/>
    <property type="match status" value="1"/>
</dbReference>
<dbReference type="InterPro" id="IPR012347">
    <property type="entry name" value="Ferritin-like"/>
</dbReference>
<dbReference type="PANTHER" id="PTHR43865:SF1">
    <property type="entry name" value="RUBRERYTHRIN-RELATED"/>
    <property type="match status" value="1"/>
</dbReference>
<dbReference type="SUPFAM" id="SSF47240">
    <property type="entry name" value="Ferritin-like"/>
    <property type="match status" value="1"/>
</dbReference>
<evidence type="ECO:0000256" key="2">
    <source>
        <dbReference type="ARBA" id="ARBA00022448"/>
    </source>
</evidence>
<gene>
    <name evidence="8" type="ORF">PBV87_14480</name>
</gene>
<evidence type="ECO:0000256" key="4">
    <source>
        <dbReference type="ARBA" id="ARBA00022982"/>
    </source>
</evidence>
<reference evidence="8" key="1">
    <citation type="journal article" date="2023" name="Int. J. Syst. Evol. Microbiol.">
        <title>&lt;i&gt;Holtiella tumoricola&lt;/i&gt; gen. nov. sp. nov., isolated from a human clinical sample.</title>
        <authorList>
            <person name="Allen-Vercoe E."/>
            <person name="Daigneault M.C."/>
            <person name="Vancuren S.J."/>
            <person name="Cochrane K."/>
            <person name="O'Neal L.L."/>
            <person name="Sankaranarayanan K."/>
            <person name="Lawson P.A."/>
        </authorList>
    </citation>
    <scope>NUCLEOTIDE SEQUENCE</scope>
    <source>
        <strain evidence="8">CC70A</strain>
    </source>
</reference>
<evidence type="ECO:0000259" key="6">
    <source>
        <dbReference type="PROSITE" id="PS50903"/>
    </source>
</evidence>
<dbReference type="Gene3D" id="1.20.1260.10">
    <property type="match status" value="1"/>
</dbReference>
<dbReference type="InterPro" id="IPR024934">
    <property type="entry name" value="Rubredoxin-like_dom"/>
</dbReference>
<evidence type="ECO:0000256" key="3">
    <source>
        <dbReference type="ARBA" id="ARBA00022723"/>
    </source>
</evidence>
<dbReference type="PROSITE" id="PS50905">
    <property type="entry name" value="FERRITIN_LIKE"/>
    <property type="match status" value="1"/>
</dbReference>
<evidence type="ECO:0000259" key="7">
    <source>
        <dbReference type="PROSITE" id="PS50905"/>
    </source>
</evidence>
<evidence type="ECO:0000256" key="5">
    <source>
        <dbReference type="ARBA" id="ARBA00023004"/>
    </source>
</evidence>
<accession>A0AA42DQ50</accession>
<dbReference type="EMBL" id="JAQIFT010000053">
    <property type="protein sequence ID" value="MDA3732696.1"/>
    <property type="molecule type" value="Genomic_DNA"/>
</dbReference>
<dbReference type="Pfam" id="PF21349">
    <property type="entry name" value="RUBY_RBDX"/>
    <property type="match status" value="1"/>
</dbReference>
<dbReference type="InterPro" id="IPR048574">
    <property type="entry name" value="RUBY_RBDX"/>
</dbReference>
<comment type="caution">
    <text evidence="8">The sequence shown here is derived from an EMBL/GenBank/DDBJ whole genome shotgun (WGS) entry which is preliminary data.</text>
</comment>
<dbReference type="SUPFAM" id="SSF57802">
    <property type="entry name" value="Rubredoxin-like"/>
    <property type="match status" value="1"/>
</dbReference>
<dbReference type="Gene3D" id="2.20.28.10">
    <property type="match status" value="1"/>
</dbReference>
<evidence type="ECO:0000313" key="9">
    <source>
        <dbReference type="Proteomes" id="UP001169242"/>
    </source>
</evidence>
<keyword evidence="2" id="KW-0813">Transport</keyword>
<dbReference type="InterPro" id="IPR009040">
    <property type="entry name" value="Ferritin-like_diiron"/>
</dbReference>
<proteinExistence type="predicted"/>
<dbReference type="Pfam" id="PF02915">
    <property type="entry name" value="Rubrerythrin"/>
    <property type="match status" value="1"/>
</dbReference>
<dbReference type="Proteomes" id="UP001169242">
    <property type="component" value="Unassembled WGS sequence"/>
</dbReference>
<dbReference type="PROSITE" id="PS50903">
    <property type="entry name" value="RUBREDOXIN_LIKE"/>
    <property type="match status" value="1"/>
</dbReference>
<dbReference type="PANTHER" id="PTHR43865">
    <property type="entry name" value="RUBRERYTHRIN-RELATED"/>
    <property type="match status" value="1"/>
</dbReference>
<dbReference type="GO" id="GO:0005506">
    <property type="term" value="F:iron ion binding"/>
    <property type="evidence" value="ECO:0007669"/>
    <property type="project" value="InterPro"/>
</dbReference>
<dbReference type="InterPro" id="IPR052364">
    <property type="entry name" value="Rubrerythrin"/>
</dbReference>
<dbReference type="GO" id="GO:0016491">
    <property type="term" value="F:oxidoreductase activity"/>
    <property type="evidence" value="ECO:0007669"/>
    <property type="project" value="InterPro"/>
</dbReference>
<keyword evidence="5" id="KW-0408">Iron</keyword>
<comment type="cofactor">
    <cofactor evidence="1">
        <name>Fe(3+)</name>
        <dbReference type="ChEBI" id="CHEBI:29034"/>
    </cofactor>
</comment>
<organism evidence="8 9">
    <name type="scientific">Holtiella tumoricola</name>
    <dbReference type="NCBI Taxonomy" id="3018743"/>
    <lineage>
        <taxon>Bacteria</taxon>
        <taxon>Bacillati</taxon>
        <taxon>Bacillota</taxon>
        <taxon>Clostridia</taxon>
        <taxon>Lachnospirales</taxon>
        <taxon>Cellulosilyticaceae</taxon>
        <taxon>Holtiella</taxon>
    </lineage>
</organism>
<dbReference type="CDD" id="cd00729">
    <property type="entry name" value="rubredoxin_SM"/>
    <property type="match status" value="1"/>
</dbReference>
<keyword evidence="3" id="KW-0479">Metal-binding</keyword>
<dbReference type="AlphaFoldDB" id="A0AA42DQ50"/>
<name>A0AA42DQ50_9FIRM</name>
<dbReference type="CDD" id="cd01041">
    <property type="entry name" value="Rubrerythrin"/>
    <property type="match status" value="1"/>
</dbReference>